<accession>A0A4R0P414</accession>
<sequence length="256" mass="30719">MSHNYRIRIDNFTPVIAYCILDPLNLHEKYNEEKELPLIIPFTATLNNDKINFKSLLTYLNSKTTSDDLELNSAQLILNDICEEMWENSFYFQTKNHKDENYHRTFSERKKLQFDLWKSALPQLMNERFMCYQWIYGLRYIKGKPTKKDIRFCQVASDIPQLKFFLIDKGEYYFLDLKFMVNGKLSNFAPIFNMFFFAASEKDPMEFYLFASMADAELVFYFSKISFRLPILKKHYESHLKPFVQQIEQTYGLTKR</sequence>
<keyword evidence="2" id="KW-1185">Reference proteome</keyword>
<protein>
    <submittedName>
        <fullName evidence="1">Uncharacterized protein</fullName>
    </submittedName>
</protein>
<organism evidence="1 2">
    <name type="scientific">Pedobacter frigidisoli</name>
    <dbReference type="NCBI Taxonomy" id="2530455"/>
    <lineage>
        <taxon>Bacteria</taxon>
        <taxon>Pseudomonadati</taxon>
        <taxon>Bacteroidota</taxon>
        <taxon>Sphingobacteriia</taxon>
        <taxon>Sphingobacteriales</taxon>
        <taxon>Sphingobacteriaceae</taxon>
        <taxon>Pedobacter</taxon>
    </lineage>
</organism>
<dbReference type="AlphaFoldDB" id="A0A4R0P414"/>
<name>A0A4R0P414_9SPHI</name>
<reference evidence="1 2" key="1">
    <citation type="submission" date="2019-02" db="EMBL/GenBank/DDBJ databases">
        <title>Pedobacter sp. RP-3-11 sp. nov., isolated from Arctic soil.</title>
        <authorList>
            <person name="Dahal R.H."/>
        </authorList>
    </citation>
    <scope>NUCLEOTIDE SEQUENCE [LARGE SCALE GENOMIC DNA]</scope>
    <source>
        <strain evidence="1 2">RP-3-11</strain>
    </source>
</reference>
<proteinExistence type="predicted"/>
<evidence type="ECO:0000313" key="2">
    <source>
        <dbReference type="Proteomes" id="UP000291485"/>
    </source>
</evidence>
<gene>
    <name evidence="1" type="ORF">EZ449_04860</name>
</gene>
<dbReference type="EMBL" id="SJSN01000003">
    <property type="protein sequence ID" value="TCD11594.1"/>
    <property type="molecule type" value="Genomic_DNA"/>
</dbReference>
<evidence type="ECO:0000313" key="1">
    <source>
        <dbReference type="EMBL" id="TCD11594.1"/>
    </source>
</evidence>
<comment type="caution">
    <text evidence="1">The sequence shown here is derived from an EMBL/GenBank/DDBJ whole genome shotgun (WGS) entry which is preliminary data.</text>
</comment>
<dbReference type="Proteomes" id="UP000291485">
    <property type="component" value="Unassembled WGS sequence"/>
</dbReference>
<dbReference type="OrthoDB" id="631891at2"/>